<sequence>MSRKYIGFICYSMIFVHSASSQLRVPGFGSIRGDWSDGIGYGGWNSRAGCAGRSPDIAAAGALGASNGGSLAVISSSSTAPTGLSVTSENYYEGNVAINGNLPFLGTADVEGTFCSSGFGGINYSCGDGAVGITDESPVGPITTTATAPIATTKPGFGYRGFSGYAGAGCGCGGALY</sequence>
<evidence type="ECO:0000256" key="1">
    <source>
        <dbReference type="ARBA" id="ARBA00003434"/>
    </source>
</evidence>
<dbReference type="KEGG" id="bman:114242025"/>
<evidence type="ECO:0000256" key="2">
    <source>
        <dbReference type="ARBA" id="ARBA00005906"/>
    </source>
</evidence>
<keyword evidence="5" id="KW-1185">Reference proteome</keyword>
<gene>
    <name evidence="6" type="primary">LOC114242025</name>
</gene>
<evidence type="ECO:0000256" key="3">
    <source>
        <dbReference type="ARBA" id="ARBA00022737"/>
    </source>
</evidence>
<name>A0A6J2JGZ1_BOMMA</name>
<dbReference type="RefSeq" id="XP_028028845.1">
    <property type="nucleotide sequence ID" value="XM_028173044.1"/>
</dbReference>
<dbReference type="InterPro" id="IPR002635">
    <property type="entry name" value="Chorion"/>
</dbReference>
<accession>A0A6J2JGZ1</accession>
<protein>
    <submittedName>
        <fullName evidence="6">Chorion class B protein ERB4-like</fullName>
    </submittedName>
</protein>
<dbReference type="GeneID" id="114242025"/>
<dbReference type="GO" id="GO:0042600">
    <property type="term" value="C:egg chorion"/>
    <property type="evidence" value="ECO:0007669"/>
    <property type="project" value="InterPro"/>
</dbReference>
<evidence type="ECO:0000256" key="4">
    <source>
        <dbReference type="RuleBase" id="RU004378"/>
    </source>
</evidence>
<evidence type="ECO:0000313" key="5">
    <source>
        <dbReference type="Proteomes" id="UP000504629"/>
    </source>
</evidence>
<dbReference type="Pfam" id="PF01723">
    <property type="entry name" value="Chorion_1"/>
    <property type="match status" value="1"/>
</dbReference>
<dbReference type="GO" id="GO:0005213">
    <property type="term" value="F:structural constituent of egg chorion"/>
    <property type="evidence" value="ECO:0007669"/>
    <property type="project" value="InterPro"/>
</dbReference>
<comment type="function">
    <text evidence="1">This protein is one of many from the eggshell of the silk moth.</text>
</comment>
<organism evidence="5 6">
    <name type="scientific">Bombyx mandarina</name>
    <name type="common">Wild silk moth</name>
    <name type="synonym">Wild silkworm</name>
    <dbReference type="NCBI Taxonomy" id="7092"/>
    <lineage>
        <taxon>Eukaryota</taxon>
        <taxon>Metazoa</taxon>
        <taxon>Ecdysozoa</taxon>
        <taxon>Arthropoda</taxon>
        <taxon>Hexapoda</taxon>
        <taxon>Insecta</taxon>
        <taxon>Pterygota</taxon>
        <taxon>Neoptera</taxon>
        <taxon>Endopterygota</taxon>
        <taxon>Lepidoptera</taxon>
        <taxon>Glossata</taxon>
        <taxon>Ditrysia</taxon>
        <taxon>Bombycoidea</taxon>
        <taxon>Bombycidae</taxon>
        <taxon>Bombycinae</taxon>
        <taxon>Bombyx</taxon>
    </lineage>
</organism>
<dbReference type="OrthoDB" id="6930117at2759"/>
<reference evidence="6" key="1">
    <citation type="submission" date="2025-08" db="UniProtKB">
        <authorList>
            <consortium name="RefSeq"/>
        </authorList>
    </citation>
    <scope>IDENTIFICATION</scope>
    <source>
        <tissue evidence="6">Silk gland</tissue>
    </source>
</reference>
<evidence type="ECO:0000313" key="6">
    <source>
        <dbReference type="RefSeq" id="XP_028028845.1"/>
    </source>
</evidence>
<dbReference type="AlphaFoldDB" id="A0A6J2JGZ1"/>
<comment type="similarity">
    <text evidence="2 4">Belongs to the chorion protein family.</text>
</comment>
<proteinExistence type="inferred from homology"/>
<dbReference type="Proteomes" id="UP000504629">
    <property type="component" value="Unplaced"/>
</dbReference>
<keyword evidence="3" id="KW-0677">Repeat</keyword>
<dbReference type="GO" id="GO:0007304">
    <property type="term" value="P:chorion-containing eggshell formation"/>
    <property type="evidence" value="ECO:0007669"/>
    <property type="project" value="InterPro"/>
</dbReference>